<comment type="subcellular location">
    <subcellularLocation>
        <location evidence="1">Membrane</location>
        <topology evidence="1">Multi-pass membrane protein</topology>
    </subcellularLocation>
</comment>
<evidence type="ECO:0000256" key="3">
    <source>
        <dbReference type="ARBA" id="ARBA00022989"/>
    </source>
</evidence>
<dbReference type="PROSITE" id="PS00216">
    <property type="entry name" value="SUGAR_TRANSPORT_1"/>
    <property type="match status" value="1"/>
</dbReference>
<dbReference type="InterPro" id="IPR020846">
    <property type="entry name" value="MFS_dom"/>
</dbReference>
<dbReference type="KEGG" id="nei:BG910_10505"/>
<protein>
    <submittedName>
        <fullName evidence="5">Aromatic acid/H+ symport family MFS transporter</fullName>
    </submittedName>
</protein>
<dbReference type="SUPFAM" id="SSF103473">
    <property type="entry name" value="MFS general substrate transporter"/>
    <property type="match status" value="1"/>
</dbReference>
<keyword evidence="3" id="KW-1133">Transmembrane helix</keyword>
<dbReference type="EMBL" id="CP022278">
    <property type="protein sequence ID" value="ASK28558.1"/>
    <property type="molecule type" value="Genomic_DNA"/>
</dbReference>
<dbReference type="Pfam" id="PF07690">
    <property type="entry name" value="MFS_1"/>
    <property type="match status" value="1"/>
</dbReference>
<sequence>MQQTDTVGVQDFLNIRRFSNFQKLVFALCFLTAFFDGMDTAAVGYIAPALSNEWGVQKAALAPVLSAALFGLAAGAAASGPLADKIGRRIVLTASVLLFAAFCAASALAENLTQLAVLRFITGLGLGAAMPNAVALLAEFCPERKRAFTVNTMYCGFPLGAAAGGFFASWLIPGYGWRMLLFWCGLMPLALGVFMMVLLPESPAYLAAKGRPQAQIRKILSRIDSAAATTAAVFTTEPPPTRAEAPTAAILGAKLRAGTLLLWTSYFMGLIVFYSVINWMPTLFKETGLGAQAGAQIAGLFALGGLGAAANGYLMDRFDGNRLIALMSLLTALSVASVGFALKGGLWLLVGTVLFAGLAHNTAQASLPALAAQFYPTACRTTGIAWMLGIGRMGAVAGTFLTGLLLVQNVELSAVFAVLAVPSVVMAACLWLKYRLYRNQA</sequence>
<dbReference type="PROSITE" id="PS00217">
    <property type="entry name" value="SUGAR_TRANSPORT_2"/>
    <property type="match status" value="1"/>
</dbReference>
<organism evidence="5 6">
    <name type="scientific">Neisseria chenwenguii</name>
    <dbReference type="NCBI Taxonomy" id="1853278"/>
    <lineage>
        <taxon>Bacteria</taxon>
        <taxon>Pseudomonadati</taxon>
        <taxon>Pseudomonadota</taxon>
        <taxon>Betaproteobacteria</taxon>
        <taxon>Neisseriales</taxon>
        <taxon>Neisseriaceae</taxon>
        <taxon>Neisseria</taxon>
    </lineage>
</organism>
<evidence type="ECO:0000256" key="1">
    <source>
        <dbReference type="ARBA" id="ARBA00004141"/>
    </source>
</evidence>
<evidence type="ECO:0000313" key="5">
    <source>
        <dbReference type="EMBL" id="ASK28558.1"/>
    </source>
</evidence>
<evidence type="ECO:0000256" key="4">
    <source>
        <dbReference type="ARBA" id="ARBA00023136"/>
    </source>
</evidence>
<dbReference type="InterPro" id="IPR036259">
    <property type="entry name" value="MFS_trans_sf"/>
</dbReference>
<accession>A0A220S5J4</accession>
<dbReference type="InterPro" id="IPR005829">
    <property type="entry name" value="Sugar_transporter_CS"/>
</dbReference>
<dbReference type="PANTHER" id="PTHR23508:SF10">
    <property type="entry name" value="CARBOXYLIC ACID TRANSPORTER PROTEIN HOMOLOG"/>
    <property type="match status" value="1"/>
</dbReference>
<dbReference type="CDD" id="cd17365">
    <property type="entry name" value="MFS_PcaK_like"/>
    <property type="match status" value="1"/>
</dbReference>
<dbReference type="AlphaFoldDB" id="A0A220S5J4"/>
<dbReference type="Gene3D" id="1.20.1250.20">
    <property type="entry name" value="MFS general substrate transporter like domains"/>
    <property type="match status" value="1"/>
</dbReference>
<dbReference type="PROSITE" id="PS50850">
    <property type="entry name" value="MFS"/>
    <property type="match status" value="1"/>
</dbReference>
<dbReference type="RefSeq" id="WP_089037243.1">
    <property type="nucleotide sequence ID" value="NZ_CP022278.1"/>
</dbReference>
<keyword evidence="4" id="KW-0472">Membrane</keyword>
<dbReference type="GO" id="GO:0046943">
    <property type="term" value="F:carboxylic acid transmembrane transporter activity"/>
    <property type="evidence" value="ECO:0007669"/>
    <property type="project" value="TreeGrafter"/>
</dbReference>
<evidence type="ECO:0000256" key="2">
    <source>
        <dbReference type="ARBA" id="ARBA00022692"/>
    </source>
</evidence>
<dbReference type="GO" id="GO:0005886">
    <property type="term" value="C:plasma membrane"/>
    <property type="evidence" value="ECO:0007669"/>
    <property type="project" value="TreeGrafter"/>
</dbReference>
<proteinExistence type="predicted"/>
<gene>
    <name evidence="5" type="ORF">BG910_10505</name>
</gene>
<dbReference type="OrthoDB" id="7066727at2"/>
<dbReference type="Proteomes" id="UP000198238">
    <property type="component" value="Chromosome"/>
</dbReference>
<reference evidence="5 6" key="1">
    <citation type="submission" date="2017-06" db="EMBL/GenBank/DDBJ databases">
        <title>Neisseria chenwenguii sp. nov., isolated from the intestinal contents of Tibetan Plateau Pika in Yushu, Qinghai Province, China.</title>
        <authorList>
            <person name="Zhang G."/>
        </authorList>
    </citation>
    <scope>NUCLEOTIDE SEQUENCE [LARGE SCALE GENOMIC DNA]</scope>
    <source>
        <strain evidence="5 6">10023</strain>
    </source>
</reference>
<name>A0A220S5J4_9NEIS</name>
<keyword evidence="6" id="KW-1185">Reference proteome</keyword>
<evidence type="ECO:0000313" key="6">
    <source>
        <dbReference type="Proteomes" id="UP000198238"/>
    </source>
</evidence>
<dbReference type="PANTHER" id="PTHR23508">
    <property type="entry name" value="CARBOXYLIC ACID TRANSPORTER PROTEIN HOMOLOG"/>
    <property type="match status" value="1"/>
</dbReference>
<keyword evidence="2" id="KW-0812">Transmembrane</keyword>
<dbReference type="InterPro" id="IPR011701">
    <property type="entry name" value="MFS"/>
</dbReference>